<comment type="caution">
    <text evidence="3">The sequence shown here is derived from an EMBL/GenBank/DDBJ whole genome shotgun (WGS) entry which is preliminary data.</text>
</comment>
<evidence type="ECO:0000313" key="3">
    <source>
        <dbReference type="EMBL" id="EGS37987.1"/>
    </source>
</evidence>
<gene>
    <name evidence="3" type="ORF">HMPREF9102_0301</name>
</gene>
<organism evidence="3 4">
    <name type="scientific">Limosilactobacillus oris F0423</name>
    <dbReference type="NCBI Taxonomy" id="944562"/>
    <lineage>
        <taxon>Bacteria</taxon>
        <taxon>Bacillati</taxon>
        <taxon>Bacillota</taxon>
        <taxon>Bacilli</taxon>
        <taxon>Lactobacillales</taxon>
        <taxon>Lactobacillaceae</taxon>
        <taxon>Limosilactobacillus</taxon>
    </lineage>
</organism>
<keyword evidence="2" id="KW-0472">Membrane</keyword>
<proteinExistence type="predicted"/>
<feature type="region of interest" description="Disordered" evidence="1">
    <location>
        <begin position="1"/>
        <end position="24"/>
    </location>
</feature>
<keyword evidence="2" id="KW-0812">Transmembrane</keyword>
<feature type="compositionally biased region" description="Basic residues" evidence="1">
    <location>
        <begin position="1"/>
        <end position="22"/>
    </location>
</feature>
<evidence type="ECO:0000256" key="2">
    <source>
        <dbReference type="SAM" id="Phobius"/>
    </source>
</evidence>
<evidence type="ECO:0000313" key="4">
    <source>
        <dbReference type="Proteomes" id="UP000006035"/>
    </source>
</evidence>
<dbReference type="EMBL" id="AFTL01000009">
    <property type="protein sequence ID" value="EGS37987.1"/>
    <property type="molecule type" value="Genomic_DNA"/>
</dbReference>
<accession>A0ABN0D6E4</accession>
<keyword evidence="4" id="KW-1185">Reference proteome</keyword>
<dbReference type="RefSeq" id="WP_003715170.1">
    <property type="nucleotide sequence ID" value="NZ_AFTL01000009.1"/>
</dbReference>
<evidence type="ECO:0000256" key="1">
    <source>
        <dbReference type="SAM" id="MobiDB-lite"/>
    </source>
</evidence>
<dbReference type="Proteomes" id="UP000006035">
    <property type="component" value="Unassembled WGS sequence"/>
</dbReference>
<keyword evidence="2" id="KW-1133">Transmembrane helix</keyword>
<protein>
    <submittedName>
        <fullName evidence="3">Stage III sporulation protein E family protein</fullName>
    </submittedName>
</protein>
<feature type="transmembrane region" description="Helical" evidence="2">
    <location>
        <begin position="67"/>
        <end position="85"/>
    </location>
</feature>
<feature type="transmembrane region" description="Helical" evidence="2">
    <location>
        <begin position="161"/>
        <end position="183"/>
    </location>
</feature>
<feature type="transmembrane region" description="Helical" evidence="2">
    <location>
        <begin position="97"/>
        <end position="116"/>
    </location>
</feature>
<sequence>MARRKRSTNRRTAKTKGRRSSQAKKEARLVNNLVGLIVSLLMLLGLTNLGSLGTFIANCFRILVGESYPLAIITVMIFSLSYTFYAQAPRLKLRWVAGYLVTYTGLLLWLHVLMVSQQNVHANFIPVTWSNLSRVLFNGDNTVPIGGGMLGAYLYNGSDFLVSRVGTGILAWLLIVAGLVIFLPCRGGDFWHSPAGESSAWEWGCEWLVKVFGTTLTGQQSPRRSIRVSQLVSQRKRRRRSQLHKHRLPQQMKLRRLNRSNHNQHRRLPWLAANRRMSRHRAILLTPTCQ</sequence>
<name>A0ABN0D6E4_9LACO</name>
<reference evidence="3 4" key="1">
    <citation type="submission" date="2011-05" db="EMBL/GenBank/DDBJ databases">
        <authorList>
            <person name="Durkin A.S."/>
            <person name="Kim M."/>
            <person name="Radune D."/>
            <person name="Hostetler J."/>
            <person name="Torralba M."/>
            <person name="Gillis M."/>
            <person name="Methe B."/>
            <person name="Sutton G."/>
            <person name="Nelson K.E."/>
        </authorList>
    </citation>
    <scope>NUCLEOTIDE SEQUENCE [LARGE SCALE GENOMIC DNA]</scope>
    <source>
        <strain evidence="3 4">F0423</strain>
    </source>
</reference>
<feature type="transmembrane region" description="Helical" evidence="2">
    <location>
        <begin position="29"/>
        <end position="47"/>
    </location>
</feature>